<evidence type="ECO:0000313" key="2">
    <source>
        <dbReference type="EMBL" id="SMC28102.1"/>
    </source>
</evidence>
<gene>
    <name evidence="2" type="ORF">SAMN02745857_03119</name>
</gene>
<protein>
    <recommendedName>
        <fullName evidence="4">Transmembrane protein</fullName>
    </recommendedName>
</protein>
<evidence type="ECO:0000256" key="1">
    <source>
        <dbReference type="SAM" id="SignalP"/>
    </source>
</evidence>
<feature type="chain" id="PRO_5012280579" description="Transmembrane protein" evidence="1">
    <location>
        <begin position="19"/>
        <end position="179"/>
    </location>
</feature>
<proteinExistence type="predicted"/>
<reference evidence="2 3" key="1">
    <citation type="submission" date="2017-04" db="EMBL/GenBank/DDBJ databases">
        <authorList>
            <person name="Afonso C.L."/>
            <person name="Miller P.J."/>
            <person name="Scott M.A."/>
            <person name="Spackman E."/>
            <person name="Goraichik I."/>
            <person name="Dimitrov K.M."/>
            <person name="Suarez D.L."/>
            <person name="Swayne D.E."/>
        </authorList>
    </citation>
    <scope>NUCLEOTIDE SEQUENCE [LARGE SCALE GENOMIC DNA]</scope>
    <source>
        <strain evidence="2 3">DSM 23236</strain>
    </source>
</reference>
<dbReference type="EMBL" id="FWXD01000020">
    <property type="protein sequence ID" value="SMC28102.1"/>
    <property type="molecule type" value="Genomic_DNA"/>
</dbReference>
<dbReference type="AlphaFoldDB" id="A0A1W1XW66"/>
<keyword evidence="1" id="KW-0732">Signal</keyword>
<name>A0A1W1XW66_9NEIS</name>
<dbReference type="STRING" id="1121001.SAMN02745857_03119"/>
<dbReference type="Proteomes" id="UP000192761">
    <property type="component" value="Unassembled WGS sequence"/>
</dbReference>
<sequence length="179" mass="19745">MKTLLLVFMLVISAACFSAPISNWEKQKTSHAQIRKGAYINQHYGLVVQQVPGIRMYVDKPPAPNHGALFIIAEKRMMDVFVSAEDPDTDSAAQVVDQLLAVPGTRLIGKREPARLGNVPADQVAYLTAEGEPRRSVVYFDKTAQLSYTATLYSDVAHFAEDASVFAALLQRITIAHRD</sequence>
<feature type="signal peptide" evidence="1">
    <location>
        <begin position="1"/>
        <end position="18"/>
    </location>
</feature>
<evidence type="ECO:0008006" key="4">
    <source>
        <dbReference type="Google" id="ProtNLM"/>
    </source>
</evidence>
<accession>A0A1W1XW66</accession>
<keyword evidence="3" id="KW-1185">Reference proteome</keyword>
<organism evidence="2 3">
    <name type="scientific">Andreprevotia lacus DSM 23236</name>
    <dbReference type="NCBI Taxonomy" id="1121001"/>
    <lineage>
        <taxon>Bacteria</taxon>
        <taxon>Pseudomonadati</taxon>
        <taxon>Pseudomonadota</taxon>
        <taxon>Betaproteobacteria</taxon>
        <taxon>Neisseriales</taxon>
        <taxon>Chitinibacteraceae</taxon>
        <taxon>Andreprevotia</taxon>
    </lineage>
</organism>
<dbReference type="PROSITE" id="PS51257">
    <property type="entry name" value="PROKAR_LIPOPROTEIN"/>
    <property type="match status" value="1"/>
</dbReference>
<evidence type="ECO:0000313" key="3">
    <source>
        <dbReference type="Proteomes" id="UP000192761"/>
    </source>
</evidence>
<dbReference type="RefSeq" id="WP_084091892.1">
    <property type="nucleotide sequence ID" value="NZ_FWXD01000020.1"/>
</dbReference>